<gene>
    <name evidence="1" type="ORF">LCGC14_2052560</name>
</gene>
<name>A0A0F9H206_9ZZZZ</name>
<reference evidence="1" key="1">
    <citation type="journal article" date="2015" name="Nature">
        <title>Complex archaea that bridge the gap between prokaryotes and eukaryotes.</title>
        <authorList>
            <person name="Spang A."/>
            <person name="Saw J.H."/>
            <person name="Jorgensen S.L."/>
            <person name="Zaremba-Niedzwiedzka K."/>
            <person name="Martijn J."/>
            <person name="Lind A.E."/>
            <person name="van Eijk R."/>
            <person name="Schleper C."/>
            <person name="Guy L."/>
            <person name="Ettema T.J."/>
        </authorList>
    </citation>
    <scope>NUCLEOTIDE SEQUENCE</scope>
</reference>
<dbReference type="EMBL" id="LAZR01024283">
    <property type="protein sequence ID" value="KKL75670.1"/>
    <property type="molecule type" value="Genomic_DNA"/>
</dbReference>
<dbReference type="AlphaFoldDB" id="A0A0F9H206"/>
<accession>A0A0F9H206</accession>
<protein>
    <submittedName>
        <fullName evidence="1">Uncharacterized protein</fullName>
    </submittedName>
</protein>
<evidence type="ECO:0000313" key="1">
    <source>
        <dbReference type="EMBL" id="KKL75670.1"/>
    </source>
</evidence>
<comment type="caution">
    <text evidence="1">The sequence shown here is derived from an EMBL/GenBank/DDBJ whole genome shotgun (WGS) entry which is preliminary data.</text>
</comment>
<sequence>MTAYNINLKLRNGKQVITALKQIVVDIIKSGDKEVLWNTFKQLTEDDTVHDKEWLEMIVNWVPSGGLPLTEMSRWLKLAKRVGDLDGRPEGTFTLSEWHVNLIWDRLTNEDFKLSILSPAFAAFLLDFQAVTGKSFEDGEPDFENEE</sequence>
<organism evidence="1">
    <name type="scientific">marine sediment metagenome</name>
    <dbReference type="NCBI Taxonomy" id="412755"/>
    <lineage>
        <taxon>unclassified sequences</taxon>
        <taxon>metagenomes</taxon>
        <taxon>ecological metagenomes</taxon>
    </lineage>
</organism>
<proteinExistence type="predicted"/>